<dbReference type="Proteomes" id="UP001431449">
    <property type="component" value="Unassembled WGS sequence"/>
</dbReference>
<organism evidence="1 2">
    <name type="scientific">Pseudomarimonas salicorniae</name>
    <dbReference type="NCBI Taxonomy" id="2933270"/>
    <lineage>
        <taxon>Bacteria</taxon>
        <taxon>Pseudomonadati</taxon>
        <taxon>Pseudomonadota</taxon>
        <taxon>Gammaproteobacteria</taxon>
        <taxon>Lysobacterales</taxon>
        <taxon>Lysobacteraceae</taxon>
        <taxon>Pseudomarimonas</taxon>
    </lineage>
</organism>
<comment type="caution">
    <text evidence="1">The sequence shown here is derived from an EMBL/GenBank/DDBJ whole genome shotgun (WGS) entry which is preliminary data.</text>
</comment>
<dbReference type="EMBL" id="JALNMH010000007">
    <property type="protein sequence ID" value="MCK7593889.1"/>
    <property type="molecule type" value="Genomic_DNA"/>
</dbReference>
<sequence>MLFALLVSHVSAREFSSLEERMSAAEFRAAGLDKLSAEELAALNAWIRGDRALAPATGGAPLPQSVAETDRRGLSNTTGYGDVIESRIQGKFKGWNGTRTTFELENGMVWKSTDPAAKLAVNLVDPVVRITPGFMDAWFLQVEGYNAKVRVKRLK</sequence>
<proteinExistence type="predicted"/>
<protein>
    <recommendedName>
        <fullName evidence="3">Secreted protein</fullName>
    </recommendedName>
</protein>
<reference evidence="1" key="1">
    <citation type="submission" date="2022-04" db="EMBL/GenBank/DDBJ databases">
        <title>Lysobacter sp. CAU 1642 isolated from sea sand.</title>
        <authorList>
            <person name="Kim W."/>
        </authorList>
    </citation>
    <scope>NUCLEOTIDE SEQUENCE</scope>
    <source>
        <strain evidence="1">CAU 1642</strain>
    </source>
</reference>
<evidence type="ECO:0008006" key="3">
    <source>
        <dbReference type="Google" id="ProtNLM"/>
    </source>
</evidence>
<evidence type="ECO:0000313" key="2">
    <source>
        <dbReference type="Proteomes" id="UP001431449"/>
    </source>
</evidence>
<keyword evidence="2" id="KW-1185">Reference proteome</keyword>
<dbReference type="RefSeq" id="WP_248208533.1">
    <property type="nucleotide sequence ID" value="NZ_JALNMH010000007.1"/>
</dbReference>
<name>A0ABT0GH71_9GAMM</name>
<accession>A0ABT0GH71</accession>
<evidence type="ECO:0000313" key="1">
    <source>
        <dbReference type="EMBL" id="MCK7593889.1"/>
    </source>
</evidence>
<gene>
    <name evidence="1" type="ORF">M0G41_09420</name>
</gene>